<dbReference type="NCBIfam" id="TIGR01733">
    <property type="entry name" value="AA-adenyl-dom"/>
    <property type="match status" value="1"/>
</dbReference>
<dbReference type="NCBIfam" id="TIGR01746">
    <property type="entry name" value="Thioester-redct"/>
    <property type="match status" value="1"/>
</dbReference>
<evidence type="ECO:0000259" key="5">
    <source>
        <dbReference type="PROSITE" id="PS50075"/>
    </source>
</evidence>
<dbReference type="SUPFAM" id="SSF51735">
    <property type="entry name" value="NAD(P)-binding Rossmann-fold domains"/>
    <property type="match status" value="1"/>
</dbReference>
<name>A0AA39QS74_9LECA</name>
<dbReference type="InterPro" id="IPR020845">
    <property type="entry name" value="AMP-binding_CS"/>
</dbReference>
<evidence type="ECO:0000256" key="2">
    <source>
        <dbReference type="ARBA" id="ARBA00022553"/>
    </source>
</evidence>
<dbReference type="InterPro" id="IPR045851">
    <property type="entry name" value="AMP-bd_C_sf"/>
</dbReference>
<dbReference type="InterPro" id="IPR042099">
    <property type="entry name" value="ANL_N_sf"/>
</dbReference>
<dbReference type="InterPro" id="IPR010071">
    <property type="entry name" value="AA_adenyl_dom"/>
</dbReference>
<dbReference type="InterPro" id="IPR000873">
    <property type="entry name" value="AMP-dep_synth/lig_dom"/>
</dbReference>
<dbReference type="PROSITE" id="PS00455">
    <property type="entry name" value="AMP_BINDING"/>
    <property type="match status" value="1"/>
</dbReference>
<dbReference type="InterPro" id="IPR013120">
    <property type="entry name" value="FAR_NAD-bd"/>
</dbReference>
<dbReference type="FunFam" id="3.40.50.12780:FF:000014">
    <property type="entry name" value="Nonribosomal peptide synthetase 1"/>
    <property type="match status" value="1"/>
</dbReference>
<dbReference type="SUPFAM" id="SSF52777">
    <property type="entry name" value="CoA-dependent acyltransferases"/>
    <property type="match status" value="1"/>
</dbReference>
<dbReference type="Pfam" id="PF07993">
    <property type="entry name" value="NAD_binding_4"/>
    <property type="match status" value="1"/>
</dbReference>
<keyword evidence="7" id="KW-1185">Reference proteome</keyword>
<keyword evidence="1" id="KW-0596">Phosphopantetheine</keyword>
<evidence type="ECO:0000313" key="7">
    <source>
        <dbReference type="Proteomes" id="UP001166286"/>
    </source>
</evidence>
<dbReference type="PANTHER" id="PTHR44845">
    <property type="entry name" value="CARRIER DOMAIN-CONTAINING PROTEIN"/>
    <property type="match status" value="1"/>
</dbReference>
<dbReference type="Gene3D" id="3.40.50.720">
    <property type="entry name" value="NAD(P)-binding Rossmann-like Domain"/>
    <property type="match status" value="1"/>
</dbReference>
<dbReference type="Proteomes" id="UP001166286">
    <property type="component" value="Unassembled WGS sequence"/>
</dbReference>
<dbReference type="CDD" id="cd05918">
    <property type="entry name" value="A_NRPS_SidN3_like"/>
    <property type="match status" value="1"/>
</dbReference>
<keyword evidence="2" id="KW-0597">Phosphoprotein</keyword>
<organism evidence="6 7">
    <name type="scientific">Cladonia borealis</name>
    <dbReference type="NCBI Taxonomy" id="184061"/>
    <lineage>
        <taxon>Eukaryota</taxon>
        <taxon>Fungi</taxon>
        <taxon>Dikarya</taxon>
        <taxon>Ascomycota</taxon>
        <taxon>Pezizomycotina</taxon>
        <taxon>Lecanoromycetes</taxon>
        <taxon>OSLEUM clade</taxon>
        <taxon>Lecanoromycetidae</taxon>
        <taxon>Lecanorales</taxon>
        <taxon>Lecanorineae</taxon>
        <taxon>Cladoniaceae</taxon>
        <taxon>Cladonia</taxon>
    </lineage>
</organism>
<dbReference type="SUPFAM" id="SSF47336">
    <property type="entry name" value="ACP-like"/>
    <property type="match status" value="1"/>
</dbReference>
<gene>
    <name evidence="6" type="ORF">JMJ35_010004</name>
</gene>
<proteinExistence type="predicted"/>
<dbReference type="Gene3D" id="3.30.300.30">
    <property type="match status" value="1"/>
</dbReference>
<dbReference type="InterPro" id="IPR036736">
    <property type="entry name" value="ACP-like_sf"/>
</dbReference>
<evidence type="ECO:0000256" key="1">
    <source>
        <dbReference type="ARBA" id="ARBA00022450"/>
    </source>
</evidence>
<evidence type="ECO:0000256" key="4">
    <source>
        <dbReference type="SAM" id="MobiDB-lite"/>
    </source>
</evidence>
<dbReference type="Gene3D" id="3.40.50.12780">
    <property type="entry name" value="N-terminal domain of ligase-like"/>
    <property type="match status" value="1"/>
</dbReference>
<dbReference type="FunFam" id="3.40.50.980:FF:000001">
    <property type="entry name" value="Non-ribosomal peptide synthetase"/>
    <property type="match status" value="1"/>
</dbReference>
<feature type="region of interest" description="Disordered" evidence="4">
    <location>
        <begin position="1"/>
        <end position="20"/>
    </location>
</feature>
<comment type="caution">
    <text evidence="6">The sequence shown here is derived from an EMBL/GenBank/DDBJ whole genome shotgun (WGS) entry which is preliminary data.</text>
</comment>
<dbReference type="InterPro" id="IPR036291">
    <property type="entry name" value="NAD(P)-bd_dom_sf"/>
</dbReference>
<protein>
    <recommendedName>
        <fullName evidence="5">Carrier domain-containing protein</fullName>
    </recommendedName>
</protein>
<dbReference type="Pfam" id="PF00550">
    <property type="entry name" value="PP-binding"/>
    <property type="match status" value="1"/>
</dbReference>
<feature type="domain" description="Carrier" evidence="5">
    <location>
        <begin position="832"/>
        <end position="919"/>
    </location>
</feature>
<evidence type="ECO:0000256" key="3">
    <source>
        <dbReference type="ARBA" id="ARBA00022598"/>
    </source>
</evidence>
<dbReference type="InterPro" id="IPR010080">
    <property type="entry name" value="Thioester_reductase-like_dom"/>
</dbReference>
<dbReference type="Gene3D" id="1.10.1200.10">
    <property type="entry name" value="ACP-like"/>
    <property type="match status" value="1"/>
</dbReference>
<reference evidence="6" key="1">
    <citation type="submission" date="2023-03" db="EMBL/GenBank/DDBJ databases">
        <title>Complete genome of Cladonia borealis.</title>
        <authorList>
            <person name="Park H."/>
        </authorList>
    </citation>
    <scope>NUCLEOTIDE SEQUENCE</scope>
    <source>
        <strain evidence="6">ANT050790</strain>
    </source>
</reference>
<sequence>MDDTGDQPITGETYTSSMTSSTSSVMSLTGISSVSSLSSLDSLTPCNDQKVFPPSLFPCLDSRPGSNSSWQSTEVPFKDVDILQSYCTRNEVSALAVFQTAWAFVLRCYLNNSSVCFISSSFKRENGENTFRSSSNRRVCQVDFEAGNSVFDIIRRASMQCTRIPSRPLKSQPFIGEQSNSLETLSVNTSLVYREENQQDWSGVVRSTIKNEASASPINCEVEVYIVLSDNDLFVGINYLESTLSAVSALNVAHVFELAINEILTKSPLPVDQVDLLTQRDIYQIQRWNLNLPPKVDACVHDLVLQHAESSPQSPALCSWDGYLTYQQLDEVSLRLAKYFLSAGIKAGTLVPICFQKSMYAVVTMIAIHRAGGAFAPMDPSHPKDRLKTIIEKANAKLLVSSPEHTHLFNGLGRTVIEISSSMIESLQPQSEHNVPKVRPDNAAFVLFTSGSTGKPKGIVQEHASVCTSSLAHGRAMNVTSESRVFQYAAFTFDVSMMDIFTTLIYGGCVCIPSEEDRMGSFTSVMNNMQVNWALFTPSVASLITPEEVPTLENLSLGGEAVKKENIDRWMGKVRLFNCYGPAECAACSIGEITQKETRPGNIGRQFGGGLNWVLDPENHNRILPIGAIGELAVEGPTLARCYLDDSAKTKAAFIKSPTWPRGARNNRPRRLYKTGDLVRQNSDGTFDFIGRKDHQLKVRGQRVELGEVEFHLSTFPSIALSVATMPQAGPYSNTLIALIQLHSENEGTQVHTTDFDYVSNEHLLMIGFDKEKLLQFLRSKLPSYMVPTHLLVVNKLPLSVSGKIDRRIVDSSLANTNRIYESKTTSNDLQEETLLAENVIAHEVCFKILSMIAKPGTAFFNSLNGSNFSLSAVGLDSIQVISLTMFIRQRFGVKVRLDTLVSPKATVQSVANSIENALAGQDPTAEPQINVLETFRDYRKKAFKDFAITEGGVQNVLLTGATGFLGSRILYKLCLQENIRRIILHVRGQNTEQALHRVIKSAKSAGWWAEKFLGKLEAWRGDLAKPKLGLDSDQWRRLCGHGLPAERITAVIHNGATVNWNASFPSLQAINVDSTVDLVRAASQSAALTDFVYVSGGQRLRISEDDDMEIAEEVAQSNGYAQSKFLSELIVKSYAQDMAPHQQRVSIIKPGYIIGTPEEGIANIDDFIWRLTASCVDIKGYNAMDADSWLFISDVDRVATAVSECCSSTELAQARTANIVKILDGMPVFRFWEILKHGLGYELHPLGSQLWADRTCKRIEETGESHQLWPLLQIVEEGGGRIGAPCDLQGRVDMDEPRIQAAVKKNVEYLSSIGFLPMPDGGRMSCKDSIAVGFTRTPNVAVA</sequence>
<dbReference type="InterPro" id="IPR009081">
    <property type="entry name" value="PP-bd_ACP"/>
</dbReference>
<dbReference type="SUPFAM" id="SSF56801">
    <property type="entry name" value="Acetyl-CoA synthetase-like"/>
    <property type="match status" value="1"/>
</dbReference>
<accession>A0AA39QS74</accession>
<dbReference type="Gene3D" id="3.30.559.30">
    <property type="entry name" value="Nonribosomal peptide synthetase, condensation domain"/>
    <property type="match status" value="1"/>
</dbReference>
<dbReference type="Pfam" id="PF00501">
    <property type="entry name" value="AMP-binding"/>
    <property type="match status" value="1"/>
</dbReference>
<keyword evidence="3" id="KW-0436">Ligase</keyword>
<dbReference type="GO" id="GO:0016874">
    <property type="term" value="F:ligase activity"/>
    <property type="evidence" value="ECO:0007669"/>
    <property type="project" value="UniProtKB-KW"/>
</dbReference>
<dbReference type="PROSITE" id="PS50075">
    <property type="entry name" value="CARRIER"/>
    <property type="match status" value="1"/>
</dbReference>
<evidence type="ECO:0000313" key="6">
    <source>
        <dbReference type="EMBL" id="KAK0507481.1"/>
    </source>
</evidence>
<dbReference type="PANTHER" id="PTHR44845:SF4">
    <property type="entry name" value="NONRIBOSOMAL PEPTIDE SYNTHASE INPA"/>
    <property type="match status" value="1"/>
</dbReference>
<dbReference type="EMBL" id="JAFEKC020000023">
    <property type="protein sequence ID" value="KAK0507481.1"/>
    <property type="molecule type" value="Genomic_DNA"/>
</dbReference>